<evidence type="ECO:0000313" key="9">
    <source>
        <dbReference type="EMBL" id="SHF41613.1"/>
    </source>
</evidence>
<comment type="pathway">
    <text evidence="7">Isoprenoid biosynthesis; isopentenyl diphosphate biosynthesis via DXP pathway; isopentenyl diphosphate from 1-deoxy-D-xylulose 5-phosphate: step 6/6.</text>
</comment>
<evidence type="ECO:0000256" key="7">
    <source>
        <dbReference type="ARBA" id="ARBA00046313"/>
    </source>
</evidence>
<evidence type="ECO:0000256" key="8">
    <source>
        <dbReference type="ARBA" id="ARBA00046314"/>
    </source>
</evidence>
<sequence length="438" mass="49299">MSISLLKNEQFQLYKGPLLPLALILHTMKSFDVPLVYRSPLISAVKKKRKEKDRMKKDFSPTLLDFGPVRIFLARHFGFCYGVENAIDIAFRTIEENPGKRIYLLSEMIHNPQVNADLEASGVQFLQDNSGKQLIPFDSLTAEDIVLIPAFGTTLKIEKQLRDLGIPIEKYNTTCPFVEKVWNRSEVIARSNYTIIIHGKPTHEETRATFSHAASNAPSIVVKDMDQAIELGKYITGELPSEQFYTDFKHQVSAGFNLEKDLQRIGVVNQTTMLASDTQAIADYLKEIMMSHYGLDENNIKERFADTRDTLCYATNDNQTSVTGMLQTEADLAVVVGGYNSSNTSHLVELCEEKLPTYYINNEEKILSRDAIKHFNFHTTMELVTENYLPGKEPVNILVTSGASCPDALVEGVIKKLAGFYPASRSIEDLVDILNNQE</sequence>
<dbReference type="InterPro" id="IPR003451">
    <property type="entry name" value="LytB/IspH"/>
</dbReference>
<evidence type="ECO:0000256" key="6">
    <source>
        <dbReference type="ARBA" id="ARBA00023014"/>
    </source>
</evidence>
<evidence type="ECO:0000256" key="4">
    <source>
        <dbReference type="ARBA" id="ARBA00023002"/>
    </source>
</evidence>
<dbReference type="PANTHER" id="PTHR31619">
    <property type="entry name" value="4-HYDROXY-3-METHYLBUT-2-ENYL DIPHOSPHATE REDUCTASE, CHLOROPLASTIC"/>
    <property type="match status" value="1"/>
</dbReference>
<comment type="pathway">
    <text evidence="8">Isoprenoid biosynthesis; dimethylallyl diphosphate biosynthesis; dimethylallyl diphosphate from (2E)-4-hydroxy-3-methylbutenyl diphosphate: step 1/1.</text>
</comment>
<dbReference type="GO" id="GO:0051745">
    <property type="term" value="F:4-hydroxy-3-methylbut-2-enyl diphosphate reductase activity"/>
    <property type="evidence" value="ECO:0007669"/>
    <property type="project" value="InterPro"/>
</dbReference>
<evidence type="ECO:0000313" key="10">
    <source>
        <dbReference type="Proteomes" id="UP000184048"/>
    </source>
</evidence>
<dbReference type="AlphaFoldDB" id="A0A1M5BGC3"/>
<keyword evidence="2" id="KW-0004">4Fe-4S</keyword>
<gene>
    <name evidence="9" type="ORF">SAMN02745131_02576</name>
</gene>
<dbReference type="EMBL" id="FQUU01000010">
    <property type="protein sequence ID" value="SHF41613.1"/>
    <property type="molecule type" value="Genomic_DNA"/>
</dbReference>
<dbReference type="NCBIfam" id="TIGR00216">
    <property type="entry name" value="ispH_lytB"/>
    <property type="match status" value="1"/>
</dbReference>
<evidence type="ECO:0000256" key="1">
    <source>
        <dbReference type="ARBA" id="ARBA00001966"/>
    </source>
</evidence>
<organism evidence="9 10">
    <name type="scientific">Flavisolibacter ginsengisoli DSM 18119</name>
    <dbReference type="NCBI Taxonomy" id="1121884"/>
    <lineage>
        <taxon>Bacteria</taxon>
        <taxon>Pseudomonadati</taxon>
        <taxon>Bacteroidota</taxon>
        <taxon>Chitinophagia</taxon>
        <taxon>Chitinophagales</taxon>
        <taxon>Chitinophagaceae</taxon>
        <taxon>Flavisolibacter</taxon>
    </lineage>
</organism>
<keyword evidence="10" id="KW-1185">Reference proteome</keyword>
<dbReference type="STRING" id="1121884.SAMN02745131_02576"/>
<dbReference type="GO" id="GO:0046872">
    <property type="term" value="F:metal ion binding"/>
    <property type="evidence" value="ECO:0007669"/>
    <property type="project" value="UniProtKB-KW"/>
</dbReference>
<dbReference type="PANTHER" id="PTHR31619:SF5">
    <property type="entry name" value="4-HYDROXY-3-METHYLBUT-2-ENYL DIPHOSPHATE REDUCTASE, CHLOROPLASTIC"/>
    <property type="match status" value="1"/>
</dbReference>
<dbReference type="GO" id="GO:0050992">
    <property type="term" value="P:dimethylallyl diphosphate biosynthetic process"/>
    <property type="evidence" value="ECO:0007669"/>
    <property type="project" value="InterPro"/>
</dbReference>
<keyword evidence="5" id="KW-0408">Iron</keyword>
<comment type="cofactor">
    <cofactor evidence="1">
        <name>[4Fe-4S] cluster</name>
        <dbReference type="ChEBI" id="CHEBI:49883"/>
    </cofactor>
</comment>
<dbReference type="GO" id="GO:0019288">
    <property type="term" value="P:isopentenyl diphosphate biosynthetic process, methylerythritol 4-phosphate pathway"/>
    <property type="evidence" value="ECO:0007669"/>
    <property type="project" value="InterPro"/>
</dbReference>
<dbReference type="Gene3D" id="3.40.1010.20">
    <property type="entry name" value="4-hydroxy-3-methylbut-2-enyl diphosphate reductase, catalytic domain"/>
    <property type="match status" value="2"/>
</dbReference>
<dbReference type="Proteomes" id="UP000184048">
    <property type="component" value="Unassembled WGS sequence"/>
</dbReference>
<keyword evidence="3" id="KW-0479">Metal-binding</keyword>
<dbReference type="CDD" id="cd13944">
    <property type="entry name" value="lytB_ispH"/>
    <property type="match status" value="1"/>
</dbReference>
<proteinExistence type="predicted"/>
<reference evidence="9 10" key="1">
    <citation type="submission" date="2016-11" db="EMBL/GenBank/DDBJ databases">
        <authorList>
            <person name="Jaros S."/>
            <person name="Januszkiewicz K."/>
            <person name="Wedrychowicz H."/>
        </authorList>
    </citation>
    <scope>NUCLEOTIDE SEQUENCE [LARGE SCALE GENOMIC DNA]</scope>
    <source>
        <strain evidence="9 10">DSM 18119</strain>
    </source>
</reference>
<keyword evidence="6" id="KW-0411">Iron-sulfur</keyword>
<evidence type="ECO:0000256" key="5">
    <source>
        <dbReference type="ARBA" id="ARBA00023004"/>
    </source>
</evidence>
<dbReference type="Pfam" id="PF02401">
    <property type="entry name" value="LYTB"/>
    <property type="match status" value="1"/>
</dbReference>
<evidence type="ECO:0000256" key="3">
    <source>
        <dbReference type="ARBA" id="ARBA00022723"/>
    </source>
</evidence>
<accession>A0A1M5BGC3</accession>
<dbReference type="NCBIfam" id="NF009911">
    <property type="entry name" value="PRK13371.1"/>
    <property type="match status" value="1"/>
</dbReference>
<protein>
    <submittedName>
        <fullName evidence="9">4-hydroxy-3-methylbut-2-enyl diphosphate reductase</fullName>
    </submittedName>
</protein>
<name>A0A1M5BGC3_9BACT</name>
<keyword evidence="4" id="KW-0560">Oxidoreductase</keyword>
<evidence type="ECO:0000256" key="2">
    <source>
        <dbReference type="ARBA" id="ARBA00022485"/>
    </source>
</evidence>
<dbReference type="GO" id="GO:0051539">
    <property type="term" value="F:4 iron, 4 sulfur cluster binding"/>
    <property type="evidence" value="ECO:0007669"/>
    <property type="project" value="UniProtKB-KW"/>
</dbReference>
<dbReference type="Gene3D" id="3.40.50.11270">
    <property type="match status" value="1"/>
</dbReference>